<gene>
    <name evidence="1" type="ORF">GCM10009093_07100</name>
</gene>
<dbReference type="Proteomes" id="UP001500791">
    <property type="component" value="Unassembled WGS sequence"/>
</dbReference>
<evidence type="ECO:0000313" key="1">
    <source>
        <dbReference type="EMBL" id="GAA0382713.1"/>
    </source>
</evidence>
<dbReference type="EMBL" id="BAAAEJ010000003">
    <property type="protein sequence ID" value="GAA0382713.1"/>
    <property type="molecule type" value="Genomic_DNA"/>
</dbReference>
<organism evidence="1 2">
    <name type="scientific">Brevundimonas terrae</name>
    <dbReference type="NCBI Taxonomy" id="363631"/>
    <lineage>
        <taxon>Bacteria</taxon>
        <taxon>Pseudomonadati</taxon>
        <taxon>Pseudomonadota</taxon>
        <taxon>Alphaproteobacteria</taxon>
        <taxon>Caulobacterales</taxon>
        <taxon>Caulobacteraceae</taxon>
        <taxon>Brevundimonas</taxon>
    </lineage>
</organism>
<dbReference type="InterPro" id="IPR036890">
    <property type="entry name" value="HATPase_C_sf"/>
</dbReference>
<accession>A0ABP3HZ40</accession>
<name>A0ABP3HZ40_9CAUL</name>
<protein>
    <submittedName>
        <fullName evidence="1">Uncharacterized protein</fullName>
    </submittedName>
</protein>
<sequence>MASPGFTRHLNDLLGQFLSEFSRLAALMRSPSRASVLAAPAEPLAAVAICPQAILRQVGLSLGDEAFFYRVDVMRRYRWDVPLLCVDAVMLTSVLTDLVRGAITACGHEGAVICDLGYDAQGLRLGISDSSGVTGQTMGWWEGSSRYRHLARLEQDVIRLGGQQRVSVFEGEGVVVELRFPAALCLGPERRTRHLVALNEPHRPLSVPIGARYHPRRP</sequence>
<comment type="caution">
    <text evidence="1">The sequence shown here is derived from an EMBL/GenBank/DDBJ whole genome shotgun (WGS) entry which is preliminary data.</text>
</comment>
<evidence type="ECO:0000313" key="2">
    <source>
        <dbReference type="Proteomes" id="UP001500791"/>
    </source>
</evidence>
<reference evidence="2" key="1">
    <citation type="journal article" date="2019" name="Int. J. Syst. Evol. Microbiol.">
        <title>The Global Catalogue of Microorganisms (GCM) 10K type strain sequencing project: providing services to taxonomists for standard genome sequencing and annotation.</title>
        <authorList>
            <consortium name="The Broad Institute Genomics Platform"/>
            <consortium name="The Broad Institute Genome Sequencing Center for Infectious Disease"/>
            <person name="Wu L."/>
            <person name="Ma J."/>
        </authorList>
    </citation>
    <scope>NUCLEOTIDE SEQUENCE [LARGE SCALE GENOMIC DNA]</scope>
    <source>
        <strain evidence="2">JCM 13476</strain>
    </source>
</reference>
<proteinExistence type="predicted"/>
<dbReference type="RefSeq" id="WP_167175098.1">
    <property type="nucleotide sequence ID" value="NZ_BAAAEJ010000003.1"/>
</dbReference>
<dbReference type="SUPFAM" id="SSF55874">
    <property type="entry name" value="ATPase domain of HSP90 chaperone/DNA topoisomerase II/histidine kinase"/>
    <property type="match status" value="1"/>
</dbReference>
<keyword evidence="2" id="KW-1185">Reference proteome</keyword>